<comment type="caution">
    <text evidence="1">The sequence shown here is derived from an EMBL/GenBank/DDBJ whole genome shotgun (WGS) entry which is preliminary data.</text>
</comment>
<name>A0ACC2G8K1_DALPE</name>
<gene>
    <name evidence="1" type="ORF">DPEC_G00198590</name>
</gene>
<accession>A0ACC2G8K1</accession>
<reference evidence="1" key="1">
    <citation type="submission" date="2021-05" db="EMBL/GenBank/DDBJ databases">
        <authorList>
            <person name="Pan Q."/>
            <person name="Jouanno E."/>
            <person name="Zahm M."/>
            <person name="Klopp C."/>
            <person name="Cabau C."/>
            <person name="Louis A."/>
            <person name="Berthelot C."/>
            <person name="Parey E."/>
            <person name="Roest Crollius H."/>
            <person name="Montfort J."/>
            <person name="Robinson-Rechavi M."/>
            <person name="Bouchez O."/>
            <person name="Lampietro C."/>
            <person name="Lopez Roques C."/>
            <person name="Donnadieu C."/>
            <person name="Postlethwait J."/>
            <person name="Bobe J."/>
            <person name="Dillon D."/>
            <person name="Chandos A."/>
            <person name="von Hippel F."/>
            <person name="Guiguen Y."/>
        </authorList>
    </citation>
    <scope>NUCLEOTIDE SEQUENCE</scope>
    <source>
        <strain evidence="1">YG-Jan2019</strain>
    </source>
</reference>
<dbReference type="Proteomes" id="UP001157502">
    <property type="component" value="Chromosome 16"/>
</dbReference>
<protein>
    <submittedName>
        <fullName evidence="1">Uncharacterized protein</fullName>
    </submittedName>
</protein>
<dbReference type="EMBL" id="CM055743">
    <property type="protein sequence ID" value="KAJ7999841.1"/>
    <property type="molecule type" value="Genomic_DNA"/>
</dbReference>
<organism evidence="1 2">
    <name type="scientific">Dallia pectoralis</name>
    <name type="common">Alaska blackfish</name>
    <dbReference type="NCBI Taxonomy" id="75939"/>
    <lineage>
        <taxon>Eukaryota</taxon>
        <taxon>Metazoa</taxon>
        <taxon>Chordata</taxon>
        <taxon>Craniata</taxon>
        <taxon>Vertebrata</taxon>
        <taxon>Euteleostomi</taxon>
        <taxon>Actinopterygii</taxon>
        <taxon>Neopterygii</taxon>
        <taxon>Teleostei</taxon>
        <taxon>Protacanthopterygii</taxon>
        <taxon>Esociformes</taxon>
        <taxon>Umbridae</taxon>
        <taxon>Dallia</taxon>
    </lineage>
</organism>
<sequence length="109" mass="12863">MTRSWMWWEKHMRSRKDDQGRAPLSSAQRVQQQESNETLQKRESRNTREGGMEWDITVQQAKRGVEETDARRKRGRKSWIQLSTAVLPSTAFLNETAHSTNQTTHMDYL</sequence>
<evidence type="ECO:0000313" key="1">
    <source>
        <dbReference type="EMBL" id="KAJ7999841.1"/>
    </source>
</evidence>
<keyword evidence="2" id="KW-1185">Reference proteome</keyword>
<evidence type="ECO:0000313" key="2">
    <source>
        <dbReference type="Proteomes" id="UP001157502"/>
    </source>
</evidence>
<proteinExistence type="predicted"/>